<name>A0AAW2ZI35_9EUKA</name>
<dbReference type="GO" id="GO:0046872">
    <property type="term" value="F:metal ion binding"/>
    <property type="evidence" value="ECO:0007669"/>
    <property type="project" value="UniProtKB-KW"/>
</dbReference>
<dbReference type="InterPro" id="IPR017785">
    <property type="entry name" value="Choline-sulfatase"/>
</dbReference>
<accession>A0AAW2ZI35</accession>
<comment type="similarity">
    <text evidence="1">Belongs to the sulfatase family.</text>
</comment>
<dbReference type="PANTHER" id="PTHR45953">
    <property type="entry name" value="IDURONATE 2-SULFATASE"/>
    <property type="match status" value="1"/>
</dbReference>
<dbReference type="SUPFAM" id="SSF53649">
    <property type="entry name" value="Alkaline phosphatase-like"/>
    <property type="match status" value="1"/>
</dbReference>
<evidence type="ECO:0000259" key="5">
    <source>
        <dbReference type="Pfam" id="PF12411"/>
    </source>
</evidence>
<feature type="domain" description="Choline sulfatase enzyme C-terminal" evidence="5">
    <location>
        <begin position="451"/>
        <end position="501"/>
    </location>
</feature>
<dbReference type="EMBL" id="JAOPGA020001434">
    <property type="protein sequence ID" value="KAL0488339.1"/>
    <property type="molecule type" value="Genomic_DNA"/>
</dbReference>
<dbReference type="InterPro" id="IPR025863">
    <property type="entry name" value="Choline_sulf_C_dom"/>
</dbReference>
<dbReference type="AlphaFoldDB" id="A0AAW2ZI35"/>
<evidence type="ECO:0000313" key="6">
    <source>
        <dbReference type="EMBL" id="KAL0488339.1"/>
    </source>
</evidence>
<dbReference type="InterPro" id="IPR024607">
    <property type="entry name" value="Sulfatase_CS"/>
</dbReference>
<dbReference type="Pfam" id="PF12411">
    <property type="entry name" value="Choline_sulf_C"/>
    <property type="match status" value="1"/>
</dbReference>
<dbReference type="GO" id="GO:0008484">
    <property type="term" value="F:sulfuric ester hydrolase activity"/>
    <property type="evidence" value="ECO:0007669"/>
    <property type="project" value="TreeGrafter"/>
</dbReference>
<sequence length="517" mass="59097">MTDQPNILFLMADQFAGPLLGSPSLKTPNIDKLVESGVTFESAYSNSPLCSPARFSMMAGRLPSQIGSYDNACEFTSSTPTFAHYMRNLGYRTICAGKMHFVGRDQLHGFEDRLTTDIYPSDFNWVPDWEHPEVRPEWYHNMLSVVQAGKCVTSNQVDFDEEVTFFSRRQLLDLGKPSKDKRPFFMMVSLTHPHDPYAIPAEYWDRYDHDQIDLPKVPTIEPSKDDPHSQRLRKVMALDEYDLTDERVKNARHAYYGSISYVDDNVGKLVKALEDAGLKDNTIIVFTSDHGDMLGERGLWYKMNYFEMAARIPMIVSAPHLFKPRKVGTHVSLVDLLPTFVSMACKGSNEALVTPVCGRSLYPILIGDDASVKNETFGEYMGEGAIAPIFFVRRDNFKFISCRVDSPQLYDLVKDPQELDNLANKPGYEEITKSFQIEVDTRWDSDKIFADVVLDQKRRRFIMNALKKGTKEHWDYQPIRDASRLYVRGHMDLDDIEKNARLPQVEIPKPDGPTKLK</sequence>
<keyword evidence="3" id="KW-0378">Hydrolase</keyword>
<comment type="caution">
    <text evidence="6">The sequence shown here is derived from an EMBL/GenBank/DDBJ whole genome shotgun (WGS) entry which is preliminary data.</text>
</comment>
<dbReference type="FunFam" id="3.40.720.10:FF:000032">
    <property type="entry name" value="Choline sulfatase"/>
    <property type="match status" value="1"/>
</dbReference>
<dbReference type="PANTHER" id="PTHR45953:SF1">
    <property type="entry name" value="IDURONATE 2-SULFATASE"/>
    <property type="match status" value="1"/>
</dbReference>
<protein>
    <submittedName>
        <fullName evidence="6">Choline-sulfatase</fullName>
    </submittedName>
</protein>
<dbReference type="InterPro" id="IPR017850">
    <property type="entry name" value="Alkaline_phosphatase_core_sf"/>
</dbReference>
<proteinExistence type="inferred from homology"/>
<evidence type="ECO:0000256" key="3">
    <source>
        <dbReference type="ARBA" id="ARBA00022801"/>
    </source>
</evidence>
<evidence type="ECO:0000256" key="1">
    <source>
        <dbReference type="ARBA" id="ARBA00008779"/>
    </source>
</evidence>
<keyword evidence="7" id="KW-1185">Reference proteome</keyword>
<gene>
    <name evidence="6" type="ORF">AKO1_008777</name>
</gene>
<evidence type="ECO:0000313" key="7">
    <source>
        <dbReference type="Proteomes" id="UP001431209"/>
    </source>
</evidence>
<dbReference type="Proteomes" id="UP001431209">
    <property type="component" value="Unassembled WGS sequence"/>
</dbReference>
<dbReference type="NCBIfam" id="TIGR03417">
    <property type="entry name" value="chol_sulfatase"/>
    <property type="match status" value="1"/>
</dbReference>
<dbReference type="InterPro" id="IPR000917">
    <property type="entry name" value="Sulfatase_N"/>
</dbReference>
<dbReference type="PROSITE" id="PS00523">
    <property type="entry name" value="SULFATASE_1"/>
    <property type="match status" value="1"/>
</dbReference>
<dbReference type="Pfam" id="PF00884">
    <property type="entry name" value="Sulfatase"/>
    <property type="match status" value="1"/>
</dbReference>
<dbReference type="PROSITE" id="PS00149">
    <property type="entry name" value="SULFATASE_2"/>
    <property type="match status" value="1"/>
</dbReference>
<dbReference type="GO" id="GO:0005737">
    <property type="term" value="C:cytoplasm"/>
    <property type="evidence" value="ECO:0007669"/>
    <property type="project" value="TreeGrafter"/>
</dbReference>
<reference evidence="6 7" key="1">
    <citation type="submission" date="2024-03" db="EMBL/GenBank/DDBJ databases">
        <title>The Acrasis kona genome and developmental transcriptomes reveal deep origins of eukaryotic multicellular pathways.</title>
        <authorList>
            <person name="Sheikh S."/>
            <person name="Fu C.-J."/>
            <person name="Brown M.W."/>
            <person name="Baldauf S.L."/>
        </authorList>
    </citation>
    <scope>NUCLEOTIDE SEQUENCE [LARGE SCALE GENOMIC DNA]</scope>
    <source>
        <strain evidence="6 7">ATCC MYA-3509</strain>
    </source>
</reference>
<dbReference type="Gene3D" id="3.40.720.10">
    <property type="entry name" value="Alkaline Phosphatase, subunit A"/>
    <property type="match status" value="1"/>
</dbReference>
<feature type="domain" description="Sulfatase N-terminal" evidence="4">
    <location>
        <begin position="5"/>
        <end position="343"/>
    </location>
</feature>
<evidence type="ECO:0000259" key="4">
    <source>
        <dbReference type="Pfam" id="PF00884"/>
    </source>
</evidence>
<dbReference type="CDD" id="cd16032">
    <property type="entry name" value="choline-sulfatase"/>
    <property type="match status" value="1"/>
</dbReference>
<evidence type="ECO:0000256" key="2">
    <source>
        <dbReference type="ARBA" id="ARBA00022723"/>
    </source>
</evidence>
<organism evidence="6 7">
    <name type="scientific">Acrasis kona</name>
    <dbReference type="NCBI Taxonomy" id="1008807"/>
    <lineage>
        <taxon>Eukaryota</taxon>
        <taxon>Discoba</taxon>
        <taxon>Heterolobosea</taxon>
        <taxon>Tetramitia</taxon>
        <taxon>Eutetramitia</taxon>
        <taxon>Acrasidae</taxon>
        <taxon>Acrasis</taxon>
    </lineage>
</organism>
<keyword evidence="2" id="KW-0479">Metal-binding</keyword>